<evidence type="ECO:0000256" key="2">
    <source>
        <dbReference type="SAM" id="MobiDB-lite"/>
    </source>
</evidence>
<evidence type="ECO:0008006" key="5">
    <source>
        <dbReference type="Google" id="ProtNLM"/>
    </source>
</evidence>
<gene>
    <name evidence="3" type="ORF">EVG20_g11320</name>
</gene>
<dbReference type="EMBL" id="SEOQ01001698">
    <property type="protein sequence ID" value="TFY50804.1"/>
    <property type="molecule type" value="Genomic_DNA"/>
</dbReference>
<protein>
    <recommendedName>
        <fullName evidence="5">Bystin</fullName>
    </recommendedName>
</protein>
<feature type="compositionally biased region" description="Basic and acidic residues" evidence="2">
    <location>
        <begin position="52"/>
        <end position="66"/>
    </location>
</feature>
<dbReference type="AlphaFoldDB" id="A0A4Y9XKQ0"/>
<dbReference type="Pfam" id="PF05291">
    <property type="entry name" value="Bystin"/>
    <property type="match status" value="1"/>
</dbReference>
<comment type="similarity">
    <text evidence="1">Belongs to the bystin family.</text>
</comment>
<sequence>MPRAQKAPSKARHDPLHVQLGEDEVHAKYGRVSNPGKRRKSRPSTEDDDDRGEVILDPKTSKKIFELAKSQQEELAEPDEEEVLDDDFTRPRLRDLEEADDEDGDEYPGFIDIDEEEHELQIDSGDIKALDSLLPPNAGERKTLADMIFAKLGSAGTGTAVIQPSAEGRAHTPDPAEGLDPKVVEVYTKVGLLLQSYRSGPLPKPFKIIPSLPAWARILALTHPERWSSQACHAATRIFISNMKPPQARVFLEGVVLDAVREDIANVSSRKDHRKLSPHYYEALKRALYKPGAFFKGIVFPMLESGCTLQEAAIIASVLAKVKVPRDHSAGALNRIAGMDYSGPNSLFIRVLLDKKHALPYKNIDSLVFHFIRLSNTYKATTRGDSEQLPVLWHQSLLVFCQRYSADLTPDQKDALLDVVRAHPHPQIGPEIRRELVNSVMRGEPRGDGDAMDVS</sequence>
<feature type="compositionally biased region" description="Acidic residues" evidence="2">
    <location>
        <begin position="74"/>
        <end position="86"/>
    </location>
</feature>
<dbReference type="OrthoDB" id="2192561at2759"/>
<feature type="compositionally biased region" description="Acidic residues" evidence="2">
    <location>
        <begin position="97"/>
        <end position="108"/>
    </location>
</feature>
<dbReference type="PANTHER" id="PTHR12821">
    <property type="entry name" value="BYSTIN"/>
    <property type="match status" value="1"/>
</dbReference>
<keyword evidence="4" id="KW-1185">Reference proteome</keyword>
<name>A0A4Y9XKQ0_9AGAM</name>
<accession>A0A4Y9XKQ0</accession>
<dbReference type="GO" id="GO:0030688">
    <property type="term" value="C:preribosome, small subunit precursor"/>
    <property type="evidence" value="ECO:0007669"/>
    <property type="project" value="TreeGrafter"/>
</dbReference>
<dbReference type="InterPro" id="IPR007955">
    <property type="entry name" value="Bystin"/>
</dbReference>
<dbReference type="GO" id="GO:0006364">
    <property type="term" value="P:rRNA processing"/>
    <property type="evidence" value="ECO:0007669"/>
    <property type="project" value="TreeGrafter"/>
</dbReference>
<dbReference type="GO" id="GO:0030515">
    <property type="term" value="F:snoRNA binding"/>
    <property type="evidence" value="ECO:0007669"/>
    <property type="project" value="TreeGrafter"/>
</dbReference>
<evidence type="ECO:0000313" key="4">
    <source>
        <dbReference type="Proteomes" id="UP000298327"/>
    </source>
</evidence>
<comment type="caution">
    <text evidence="3">The sequence shown here is derived from an EMBL/GenBank/DDBJ whole genome shotgun (WGS) entry which is preliminary data.</text>
</comment>
<dbReference type="GO" id="GO:0005737">
    <property type="term" value="C:cytoplasm"/>
    <property type="evidence" value="ECO:0007669"/>
    <property type="project" value="TreeGrafter"/>
</dbReference>
<feature type="region of interest" description="Disordered" evidence="2">
    <location>
        <begin position="1"/>
        <end position="108"/>
    </location>
</feature>
<organism evidence="3 4">
    <name type="scientific">Dentipellis fragilis</name>
    <dbReference type="NCBI Taxonomy" id="205917"/>
    <lineage>
        <taxon>Eukaryota</taxon>
        <taxon>Fungi</taxon>
        <taxon>Dikarya</taxon>
        <taxon>Basidiomycota</taxon>
        <taxon>Agaricomycotina</taxon>
        <taxon>Agaricomycetes</taxon>
        <taxon>Russulales</taxon>
        <taxon>Hericiaceae</taxon>
        <taxon>Dentipellis</taxon>
    </lineage>
</organism>
<proteinExistence type="inferred from homology"/>
<evidence type="ECO:0000313" key="3">
    <source>
        <dbReference type="EMBL" id="TFY50804.1"/>
    </source>
</evidence>
<dbReference type="PANTHER" id="PTHR12821:SF0">
    <property type="entry name" value="BYSTIN"/>
    <property type="match status" value="1"/>
</dbReference>
<feature type="compositionally biased region" description="Basic and acidic residues" evidence="2">
    <location>
        <begin position="87"/>
        <end position="96"/>
    </location>
</feature>
<dbReference type="STRING" id="205917.A0A4Y9XKQ0"/>
<reference evidence="3 4" key="1">
    <citation type="submission" date="2019-02" db="EMBL/GenBank/DDBJ databases">
        <title>Genome sequencing of the rare red list fungi Dentipellis fragilis.</title>
        <authorList>
            <person name="Buettner E."/>
            <person name="Kellner H."/>
        </authorList>
    </citation>
    <scope>NUCLEOTIDE SEQUENCE [LARGE SCALE GENOMIC DNA]</scope>
    <source>
        <strain evidence="3 4">DSM 105465</strain>
    </source>
</reference>
<dbReference type="GO" id="GO:0005730">
    <property type="term" value="C:nucleolus"/>
    <property type="evidence" value="ECO:0007669"/>
    <property type="project" value="TreeGrafter"/>
</dbReference>
<evidence type="ECO:0000256" key="1">
    <source>
        <dbReference type="ARBA" id="ARBA00007114"/>
    </source>
</evidence>
<dbReference type="Proteomes" id="UP000298327">
    <property type="component" value="Unassembled WGS sequence"/>
</dbReference>